<dbReference type="EMBL" id="CP001463">
    <property type="protein sequence ID" value="ACS90814.1"/>
    <property type="molecule type" value="Genomic_DNA"/>
</dbReference>
<dbReference type="Proteomes" id="UP000009079">
    <property type="component" value="Chromosome"/>
</dbReference>
<protein>
    <submittedName>
        <fullName evidence="2">Uncharacterized protein</fullName>
    </submittedName>
</protein>
<dbReference type="HOGENOM" id="CLU_2420210_0_0_2"/>
<reference evidence="2 3" key="1">
    <citation type="journal article" date="2009" name="Appl. Environ. Microbiol.">
        <title>Metabolic versatility and indigenous origin of the archaeon Thermococcus sibiricus, isolated from a siberian oil reservoir, as revealed by genome analysis.</title>
        <authorList>
            <person name="Mardanov A.V."/>
            <person name="Ravin N.V."/>
            <person name="Svetlitchnyi V.A."/>
            <person name="Beletsky A.V."/>
            <person name="Miroshnichenko M.L."/>
            <person name="Bonch-Osmolovskaya E.A."/>
            <person name="Skryabin K.G."/>
        </authorList>
    </citation>
    <scope>NUCLEOTIDE SEQUENCE [LARGE SCALE GENOMIC DNA]</scope>
    <source>
        <strain evidence="3">DSM 12597 / MM 739</strain>
    </source>
</reference>
<accession>C6A5B9</accession>
<dbReference type="AlphaFoldDB" id="C6A5B9"/>
<dbReference type="eggNOG" id="arCOG05858">
    <property type="taxonomic scope" value="Archaea"/>
</dbReference>
<evidence type="ECO:0000256" key="1">
    <source>
        <dbReference type="SAM" id="Phobius"/>
    </source>
</evidence>
<keyword evidence="1" id="KW-0812">Transmembrane</keyword>
<evidence type="ECO:0000313" key="2">
    <source>
        <dbReference type="EMBL" id="ACS90814.1"/>
    </source>
</evidence>
<feature type="transmembrane region" description="Helical" evidence="1">
    <location>
        <begin position="12"/>
        <end position="34"/>
    </location>
</feature>
<dbReference type="STRING" id="604354.TSIB_1763"/>
<organism evidence="2 3">
    <name type="scientific">Thermococcus sibiricus (strain DSM 12597 / MM 739)</name>
    <dbReference type="NCBI Taxonomy" id="604354"/>
    <lineage>
        <taxon>Archaea</taxon>
        <taxon>Methanobacteriati</taxon>
        <taxon>Methanobacteriota</taxon>
        <taxon>Thermococci</taxon>
        <taxon>Thermococcales</taxon>
        <taxon>Thermococcaceae</taxon>
        <taxon>Thermococcus</taxon>
    </lineage>
</organism>
<proteinExistence type="predicted"/>
<gene>
    <name evidence="2" type="ordered locus">TSIB_1763</name>
</gene>
<feature type="transmembrane region" description="Helical" evidence="1">
    <location>
        <begin position="40"/>
        <end position="60"/>
    </location>
</feature>
<name>C6A5B9_THESM</name>
<feature type="transmembrane region" description="Helical" evidence="1">
    <location>
        <begin position="67"/>
        <end position="89"/>
    </location>
</feature>
<keyword evidence="3" id="KW-1185">Reference proteome</keyword>
<evidence type="ECO:0000313" key="3">
    <source>
        <dbReference type="Proteomes" id="UP000009079"/>
    </source>
</evidence>
<dbReference type="KEGG" id="tsi:TSIB_1763"/>
<sequence length="90" mass="10257">MKMNKNRILLNYYLFTIPQVTVFAGAVLGIMLILDIKTQTALGIFASFYGLLLTIIALLVKRQFSNLLLYKISLLFFVGFMMLGIFLLLM</sequence>
<keyword evidence="1" id="KW-0472">Membrane</keyword>
<keyword evidence="1" id="KW-1133">Transmembrane helix</keyword>